<evidence type="ECO:0000313" key="5">
    <source>
        <dbReference type="Proteomes" id="UP000282185"/>
    </source>
</evidence>
<feature type="transmembrane region" description="Helical" evidence="1">
    <location>
        <begin position="150"/>
        <end position="172"/>
    </location>
</feature>
<evidence type="ECO:0000313" key="2">
    <source>
        <dbReference type="EMBL" id="AXK44385.1"/>
    </source>
</evidence>
<gene>
    <name evidence="2" type="ORF">DWV08_01275</name>
    <name evidence="3" type="ORF">DXU92_06405</name>
</gene>
<feature type="transmembrane region" description="Helical" evidence="1">
    <location>
        <begin position="32"/>
        <end position="49"/>
    </location>
</feature>
<dbReference type="EMBL" id="QSWH01000003">
    <property type="protein sequence ID" value="RRR22996.1"/>
    <property type="molecule type" value="Genomic_DNA"/>
</dbReference>
<dbReference type="Proteomes" id="UP000282185">
    <property type="component" value="Unassembled WGS sequence"/>
</dbReference>
<organism evidence="3 5">
    <name type="scientific">Brachybacterium saurashtrense</name>
    <dbReference type="NCBI Taxonomy" id="556288"/>
    <lineage>
        <taxon>Bacteria</taxon>
        <taxon>Bacillati</taxon>
        <taxon>Actinomycetota</taxon>
        <taxon>Actinomycetes</taxon>
        <taxon>Micrococcales</taxon>
        <taxon>Dermabacteraceae</taxon>
        <taxon>Brachybacterium</taxon>
    </lineage>
</organism>
<feature type="transmembrane region" description="Helical" evidence="1">
    <location>
        <begin position="228"/>
        <end position="248"/>
    </location>
</feature>
<sequence>MTGSALTATRKRPSTPARRALGLEWIHHRDRILLYALLAVAIAVIAAVTDIRLGWIAILLAAWMPATLAEDGTDDGRLQRSALGISRADAVRARTLMVCVSQLVLALGAAAVILLAQWPPEERHWASVDGRPFSFSAPTAMGLMDHLVDIGLWSGALLWAHALVGGSAFRVGERVGKLRAMATFLGVCLVATVLFGVSVAVASAAHGLPVLDDADALSGTGLLLEARLGQILTLLVTLGGGALALVLAHRRWVRRA</sequence>
<name>A0A345YKD3_9MICO</name>
<evidence type="ECO:0000256" key="1">
    <source>
        <dbReference type="SAM" id="Phobius"/>
    </source>
</evidence>
<evidence type="ECO:0000313" key="3">
    <source>
        <dbReference type="EMBL" id="RRR22996.1"/>
    </source>
</evidence>
<reference evidence="3 5" key="2">
    <citation type="submission" date="2018-08" db="EMBL/GenBank/DDBJ databases">
        <title>Brachybacterium saurashtrense DSM 23186.</title>
        <authorList>
            <person name="Li Y."/>
        </authorList>
    </citation>
    <scope>NUCLEOTIDE SEQUENCE [LARGE SCALE GENOMIC DNA]</scope>
    <source>
        <strain evidence="3 5">DSM 23186</strain>
    </source>
</reference>
<dbReference type="EMBL" id="CP031356">
    <property type="protein sequence ID" value="AXK44385.1"/>
    <property type="molecule type" value="Genomic_DNA"/>
</dbReference>
<reference evidence="2 4" key="1">
    <citation type="submission" date="2018-07" db="EMBL/GenBank/DDBJ databases">
        <title>Brachybacterium saurashtrense DSM 23186 genome sequence.</title>
        <authorList>
            <person name="Guo L."/>
        </authorList>
    </citation>
    <scope>NUCLEOTIDE SEQUENCE [LARGE SCALE GENOMIC DNA]</scope>
    <source>
        <strain evidence="2 4">DSM 23186</strain>
    </source>
</reference>
<keyword evidence="1" id="KW-0812">Transmembrane</keyword>
<feature type="transmembrane region" description="Helical" evidence="1">
    <location>
        <begin position="94"/>
        <end position="118"/>
    </location>
</feature>
<protein>
    <submittedName>
        <fullName evidence="3">Uncharacterized protein</fullName>
    </submittedName>
</protein>
<dbReference type="Proteomes" id="UP000254236">
    <property type="component" value="Chromosome"/>
</dbReference>
<keyword evidence="4" id="KW-1185">Reference proteome</keyword>
<feature type="transmembrane region" description="Helical" evidence="1">
    <location>
        <begin position="184"/>
        <end position="208"/>
    </location>
</feature>
<dbReference type="OrthoDB" id="9910106at2"/>
<keyword evidence="1" id="KW-0472">Membrane</keyword>
<dbReference type="KEGG" id="bsau:DWV08_01275"/>
<evidence type="ECO:0000313" key="4">
    <source>
        <dbReference type="Proteomes" id="UP000254236"/>
    </source>
</evidence>
<accession>A0A345YKD3</accession>
<proteinExistence type="predicted"/>
<keyword evidence="1" id="KW-1133">Transmembrane helix</keyword>
<dbReference type="RefSeq" id="WP_115412140.1">
    <property type="nucleotide sequence ID" value="NZ_CP031356.1"/>
</dbReference>
<dbReference type="AlphaFoldDB" id="A0A345YKD3"/>